<evidence type="ECO:0000313" key="2">
    <source>
        <dbReference type="EMBL" id="NMO04811.1"/>
    </source>
</evidence>
<organism evidence="2 3">
    <name type="scientific">Gordonia asplenii</name>
    <dbReference type="NCBI Taxonomy" id="2725283"/>
    <lineage>
        <taxon>Bacteria</taxon>
        <taxon>Bacillati</taxon>
        <taxon>Actinomycetota</taxon>
        <taxon>Actinomycetes</taxon>
        <taxon>Mycobacteriales</taxon>
        <taxon>Gordoniaceae</taxon>
        <taxon>Gordonia</taxon>
    </lineage>
</organism>
<comment type="caution">
    <text evidence="2">The sequence shown here is derived from an EMBL/GenBank/DDBJ whole genome shotgun (WGS) entry which is preliminary data.</text>
</comment>
<protein>
    <recommendedName>
        <fullName evidence="1">DUF8021 domain-containing protein</fullName>
    </recommendedName>
</protein>
<dbReference type="Proteomes" id="UP000550729">
    <property type="component" value="Unassembled WGS sequence"/>
</dbReference>
<keyword evidence="3" id="KW-1185">Reference proteome</keyword>
<dbReference type="RefSeq" id="WP_170197315.1">
    <property type="nucleotide sequence ID" value="NZ_JABBNB010000041.1"/>
</dbReference>
<dbReference type="EMBL" id="JABBNB010000041">
    <property type="protein sequence ID" value="NMO04811.1"/>
    <property type="molecule type" value="Genomic_DNA"/>
</dbReference>
<reference evidence="2 3" key="1">
    <citation type="submission" date="2020-04" db="EMBL/GenBank/DDBJ databases">
        <title>Gordonia sp. nov. TBRC 11910.</title>
        <authorList>
            <person name="Suriyachadkun C."/>
        </authorList>
    </citation>
    <scope>NUCLEOTIDE SEQUENCE [LARGE SCALE GENOMIC DNA]</scope>
    <source>
        <strain evidence="2 3">TBRC 11910</strain>
    </source>
</reference>
<dbReference type="Pfam" id="PF26061">
    <property type="entry name" value="DUF8021"/>
    <property type="match status" value="1"/>
</dbReference>
<dbReference type="InterPro" id="IPR058334">
    <property type="entry name" value="DUF8021"/>
</dbReference>
<gene>
    <name evidence="2" type="ORF">HH308_26660</name>
</gene>
<feature type="domain" description="DUF8021" evidence="1">
    <location>
        <begin position="7"/>
        <end position="115"/>
    </location>
</feature>
<evidence type="ECO:0000259" key="1">
    <source>
        <dbReference type="Pfam" id="PF26061"/>
    </source>
</evidence>
<accession>A0A848L8L0</accession>
<proteinExistence type="predicted"/>
<evidence type="ECO:0000313" key="3">
    <source>
        <dbReference type="Proteomes" id="UP000550729"/>
    </source>
</evidence>
<sequence length="123" mass="13336">MSIVDAAARIGAARAYVDALVTHDPSSVPLHPDCTRTELGVRTGRSGDHIRRSLANGPQFKLIHAISEFDARVDDAGVVHTTYYVHVHPKPLRLAAKVTESFAVDDAGLIRKLVASFGLPTRR</sequence>
<dbReference type="AlphaFoldDB" id="A0A848L8L0"/>
<name>A0A848L8L0_9ACTN</name>